<proteinExistence type="inferred from homology"/>
<accession>L2GUS2</accession>
<evidence type="ECO:0000256" key="1">
    <source>
        <dbReference type="ARBA" id="ARBA00004496"/>
    </source>
</evidence>
<dbReference type="SUPFAM" id="SSF50249">
    <property type="entry name" value="Nucleic acid-binding proteins"/>
    <property type="match status" value="1"/>
</dbReference>
<dbReference type="EC" id="6.1.1.22" evidence="3"/>
<comment type="catalytic activity">
    <reaction evidence="11">
        <text>tRNA(Asn) + L-asparagine + ATP = L-asparaginyl-tRNA(Asn) + AMP + diphosphate + H(+)</text>
        <dbReference type="Rhea" id="RHEA:11180"/>
        <dbReference type="Rhea" id="RHEA-COMP:9659"/>
        <dbReference type="Rhea" id="RHEA-COMP:9674"/>
        <dbReference type="ChEBI" id="CHEBI:15378"/>
        <dbReference type="ChEBI" id="CHEBI:30616"/>
        <dbReference type="ChEBI" id="CHEBI:33019"/>
        <dbReference type="ChEBI" id="CHEBI:58048"/>
        <dbReference type="ChEBI" id="CHEBI:78442"/>
        <dbReference type="ChEBI" id="CHEBI:78515"/>
        <dbReference type="ChEBI" id="CHEBI:456215"/>
        <dbReference type="EC" id="6.1.1.22"/>
    </reaction>
</comment>
<keyword evidence="14" id="KW-1185">Reference proteome</keyword>
<dbReference type="EMBL" id="GL877424">
    <property type="protein sequence ID" value="ELA47122.2"/>
    <property type="molecule type" value="Genomic_DNA"/>
</dbReference>
<dbReference type="InterPro" id="IPR045864">
    <property type="entry name" value="aa-tRNA-synth_II/BPL/LPL"/>
</dbReference>
<dbReference type="PANTHER" id="PTHR22594">
    <property type="entry name" value="ASPARTYL/LYSYL-TRNA SYNTHETASE"/>
    <property type="match status" value="1"/>
</dbReference>
<dbReference type="RefSeq" id="XP_008074389.1">
    <property type="nucleotide sequence ID" value="XM_008076198.1"/>
</dbReference>
<keyword evidence="9" id="KW-0030">Aminoacyl-tRNA synthetase</keyword>
<evidence type="ECO:0000313" key="14">
    <source>
        <dbReference type="Proteomes" id="UP000011081"/>
    </source>
</evidence>
<dbReference type="Proteomes" id="UP000011081">
    <property type="component" value="Unassembled WGS sequence"/>
</dbReference>
<dbReference type="GO" id="GO:0005737">
    <property type="term" value="C:cytoplasm"/>
    <property type="evidence" value="ECO:0007669"/>
    <property type="project" value="UniProtKB-SubCell"/>
</dbReference>
<evidence type="ECO:0000259" key="12">
    <source>
        <dbReference type="PROSITE" id="PS50862"/>
    </source>
</evidence>
<keyword evidence="7" id="KW-0067">ATP-binding</keyword>
<gene>
    <name evidence="13" type="ORF">VCUG_01395</name>
</gene>
<dbReference type="GO" id="GO:0004816">
    <property type="term" value="F:asparagine-tRNA ligase activity"/>
    <property type="evidence" value="ECO:0007669"/>
    <property type="project" value="UniProtKB-EC"/>
</dbReference>
<dbReference type="Pfam" id="PF00152">
    <property type="entry name" value="tRNA-synt_2"/>
    <property type="match status" value="1"/>
</dbReference>
<name>L2GUS2_VAVCU</name>
<dbReference type="VEuPathDB" id="MicrosporidiaDB:VCUG_01395"/>
<evidence type="ECO:0000256" key="9">
    <source>
        <dbReference type="ARBA" id="ARBA00023146"/>
    </source>
</evidence>
<organism evidence="13 14">
    <name type="scientific">Vavraia culicis (isolate floridensis)</name>
    <name type="common">Microsporidian parasite</name>
    <dbReference type="NCBI Taxonomy" id="948595"/>
    <lineage>
        <taxon>Eukaryota</taxon>
        <taxon>Fungi</taxon>
        <taxon>Fungi incertae sedis</taxon>
        <taxon>Microsporidia</taxon>
        <taxon>Pleistophoridae</taxon>
        <taxon>Vavraia</taxon>
    </lineage>
</organism>
<dbReference type="FunCoup" id="L2GUS2">
    <property type="interactions" value="186"/>
</dbReference>
<evidence type="ECO:0000256" key="3">
    <source>
        <dbReference type="ARBA" id="ARBA00012816"/>
    </source>
</evidence>
<evidence type="ECO:0000256" key="8">
    <source>
        <dbReference type="ARBA" id="ARBA00022917"/>
    </source>
</evidence>
<evidence type="ECO:0000256" key="7">
    <source>
        <dbReference type="ARBA" id="ARBA00022840"/>
    </source>
</evidence>
<evidence type="ECO:0000256" key="6">
    <source>
        <dbReference type="ARBA" id="ARBA00022741"/>
    </source>
</evidence>
<evidence type="ECO:0000256" key="2">
    <source>
        <dbReference type="ARBA" id="ARBA00008226"/>
    </source>
</evidence>
<dbReference type="InParanoid" id="L2GUS2"/>
<evidence type="ECO:0000313" key="13">
    <source>
        <dbReference type="EMBL" id="ELA47122.2"/>
    </source>
</evidence>
<keyword evidence="6" id="KW-0547">Nucleotide-binding</keyword>
<reference evidence="14" key="1">
    <citation type="submission" date="2011-03" db="EMBL/GenBank/DDBJ databases">
        <title>The genome sequence of Vavraia culicis strain floridensis.</title>
        <authorList>
            <consortium name="The Broad Institute Genome Sequencing Platform"/>
            <person name="Cuomo C."/>
            <person name="Becnel J."/>
            <person name="Sanscrainte N."/>
            <person name="Young S.K."/>
            <person name="Zeng Q."/>
            <person name="Gargeya S."/>
            <person name="Fitzgerald M."/>
            <person name="Haas B."/>
            <person name="Abouelleil A."/>
            <person name="Alvarado L."/>
            <person name="Arachchi H.M."/>
            <person name="Berlin A."/>
            <person name="Chapman S.B."/>
            <person name="Gearin G."/>
            <person name="Goldberg J."/>
            <person name="Griggs A."/>
            <person name="Gujja S."/>
            <person name="Hansen M."/>
            <person name="Heiman D."/>
            <person name="Howarth C."/>
            <person name="Larimer J."/>
            <person name="Lui A."/>
            <person name="MacDonald P.J.P."/>
            <person name="McCowen C."/>
            <person name="Montmayeur A."/>
            <person name="Murphy C."/>
            <person name="Neiman D."/>
            <person name="Pearson M."/>
            <person name="Priest M."/>
            <person name="Roberts A."/>
            <person name="Saif S."/>
            <person name="Shea T."/>
            <person name="Sisk P."/>
            <person name="Stolte C."/>
            <person name="Sykes S."/>
            <person name="Wortman J."/>
            <person name="Nusbaum C."/>
            <person name="Birren B."/>
        </authorList>
    </citation>
    <scope>NUCLEOTIDE SEQUENCE [LARGE SCALE GENOMIC DNA]</scope>
    <source>
        <strain evidence="14">floridensis</strain>
    </source>
</reference>
<dbReference type="OMA" id="DCCLYPR"/>
<dbReference type="OrthoDB" id="1931232at2759"/>
<keyword evidence="8" id="KW-0648">Protein biosynthesis</keyword>
<evidence type="ECO:0000256" key="11">
    <source>
        <dbReference type="ARBA" id="ARBA00047844"/>
    </source>
</evidence>
<dbReference type="HOGENOM" id="CLU_004553_2_10_1"/>
<dbReference type="GeneID" id="19879273"/>
<keyword evidence="4" id="KW-0963">Cytoplasm</keyword>
<dbReference type="GO" id="GO:0005524">
    <property type="term" value="F:ATP binding"/>
    <property type="evidence" value="ECO:0007669"/>
    <property type="project" value="UniProtKB-KW"/>
</dbReference>
<dbReference type="InterPro" id="IPR004364">
    <property type="entry name" value="Aa-tRNA-synt_II"/>
</dbReference>
<dbReference type="Gene3D" id="2.40.50.140">
    <property type="entry name" value="Nucleic acid-binding proteins"/>
    <property type="match status" value="1"/>
</dbReference>
<comment type="similarity">
    <text evidence="2">Belongs to the class-II aminoacyl-tRNA synthetase family.</text>
</comment>
<evidence type="ECO:0000256" key="4">
    <source>
        <dbReference type="ARBA" id="ARBA00022490"/>
    </source>
</evidence>
<keyword evidence="5 13" id="KW-0436">Ligase</keyword>
<dbReference type="PANTHER" id="PTHR22594:SF16">
    <property type="entry name" value="ASPARAGINE--TRNA LIGASE, CYTOPLASMIC"/>
    <property type="match status" value="1"/>
</dbReference>
<dbReference type="SUPFAM" id="SSF55681">
    <property type="entry name" value="Class II aaRS and biotin synthetases"/>
    <property type="match status" value="1"/>
</dbReference>
<feature type="domain" description="Aminoacyl-transfer RNA synthetases class-II family profile" evidence="12">
    <location>
        <begin position="150"/>
        <end position="443"/>
    </location>
</feature>
<evidence type="ECO:0000256" key="5">
    <source>
        <dbReference type="ARBA" id="ARBA00022598"/>
    </source>
</evidence>
<dbReference type="PROSITE" id="PS50862">
    <property type="entry name" value="AA_TRNA_LIGASE_II"/>
    <property type="match status" value="1"/>
</dbReference>
<dbReference type="PRINTS" id="PR01042">
    <property type="entry name" value="TRNASYNTHASP"/>
</dbReference>
<dbReference type="InterPro" id="IPR012340">
    <property type="entry name" value="NA-bd_OB-fold"/>
</dbReference>
<evidence type="ECO:0000256" key="10">
    <source>
        <dbReference type="ARBA" id="ARBA00029886"/>
    </source>
</evidence>
<dbReference type="STRING" id="948595.L2GUS2"/>
<dbReference type="InterPro" id="IPR002312">
    <property type="entry name" value="Asp/Asn-tRNA-synth_IIb"/>
</dbReference>
<dbReference type="InterPro" id="IPR006195">
    <property type="entry name" value="aa-tRNA-synth_II"/>
</dbReference>
<comment type="subcellular location">
    <subcellularLocation>
        <location evidence="1">Cytoplasm</location>
    </subcellularLocation>
</comment>
<protein>
    <recommendedName>
        <fullName evidence="3">asparagine--tRNA ligase</fullName>
        <ecNumber evidence="3">6.1.1.22</ecNumber>
    </recommendedName>
    <alternativeName>
        <fullName evidence="10">Asparaginyl-tRNA synthetase</fullName>
    </alternativeName>
</protein>
<dbReference type="AlphaFoldDB" id="L2GUS2"/>
<sequence>MKLHFLTHQKMTESREFDKSEYTKVPLKEINKSHILQKIHSFGWVYNRRNAGQAGCFINMFAQYKILKCLYPHKIDADNLTRWTSMDFYGTVKENFTKDGAEVEFHIDHYDVRKIAPSFPVNKDTQAFSLLENGHLALRTPERIFFLKARSYMLRCFREFFYEREFTEITPPTLVQTQVEGGSTLFKLDYFGKKAFLTQSSQLYLETVVPVAMKAYCMVYSYRAEKSNTTRHLTEYTHVEAELADICFDDLLSVIEDMVYTVVTGFYEKMREDILELCPDYEFFEFKRPFKRISYKDAIKYFNDAGYKKDNGLEFVLGDDIPDAAEVFLVKSYADNTPLFLTNFETAAKPFYMKTTDDPKYTESADLLFPNIGEILGGSMRKEEYQELIDGFEREGIDSKPYYWYTDMARFGPCTHGGFGLGFERLLVGLMRWKNVAKGCLYPRFVTRCHP</sequence>
<dbReference type="Gene3D" id="3.30.930.10">
    <property type="entry name" value="Bira Bifunctional Protein, Domain 2"/>
    <property type="match status" value="1"/>
</dbReference>
<dbReference type="GO" id="GO:0006421">
    <property type="term" value="P:asparaginyl-tRNA aminoacylation"/>
    <property type="evidence" value="ECO:0007669"/>
    <property type="project" value="TreeGrafter"/>
</dbReference>